<evidence type="ECO:0000313" key="2">
    <source>
        <dbReference type="Proteomes" id="UP000468581"/>
    </source>
</evidence>
<dbReference type="Proteomes" id="UP000468581">
    <property type="component" value="Unassembled WGS sequence"/>
</dbReference>
<gene>
    <name evidence="1" type="ORF">GWK08_17380</name>
</gene>
<keyword evidence="2" id="KW-1185">Reference proteome</keyword>
<accession>A0A6P0URS2</accession>
<dbReference type="RefSeq" id="WP_163608521.1">
    <property type="nucleotide sequence ID" value="NZ_JAABOO010000004.1"/>
</dbReference>
<comment type="caution">
    <text evidence="1">The sequence shown here is derived from an EMBL/GenBank/DDBJ whole genome shotgun (WGS) entry which is preliminary data.</text>
</comment>
<dbReference type="AlphaFoldDB" id="A0A6P0URS2"/>
<name>A0A6P0URS2_9FLAO</name>
<sequence>MLLNLSYNDKQIKEKTEVEVGKAFGIKERFKMGGIGSPKIFITDSSTEINNLLILDNNINSGSIELRPGGIILRFRSLLETYGLIIPWYKLVIYKSNASEYTIYRDRYFVKIKGGSRLNVFIKKLLELKADNSPANFDDPQK</sequence>
<evidence type="ECO:0000313" key="1">
    <source>
        <dbReference type="EMBL" id="NER15232.1"/>
    </source>
</evidence>
<protein>
    <submittedName>
        <fullName evidence="1">Uncharacterized protein</fullName>
    </submittedName>
</protein>
<reference evidence="1 2" key="1">
    <citation type="submission" date="2020-01" db="EMBL/GenBank/DDBJ databases">
        <title>Leptobacterium flavescens.</title>
        <authorList>
            <person name="Wang G."/>
        </authorList>
    </citation>
    <scope>NUCLEOTIDE SEQUENCE [LARGE SCALE GENOMIC DNA]</scope>
    <source>
        <strain evidence="1 2">KCTC 22160</strain>
    </source>
</reference>
<dbReference type="EMBL" id="JAABOO010000004">
    <property type="protein sequence ID" value="NER15232.1"/>
    <property type="molecule type" value="Genomic_DNA"/>
</dbReference>
<organism evidence="1 2">
    <name type="scientific">Leptobacterium flavescens</name>
    <dbReference type="NCBI Taxonomy" id="472055"/>
    <lineage>
        <taxon>Bacteria</taxon>
        <taxon>Pseudomonadati</taxon>
        <taxon>Bacteroidota</taxon>
        <taxon>Flavobacteriia</taxon>
        <taxon>Flavobacteriales</taxon>
        <taxon>Flavobacteriaceae</taxon>
        <taxon>Leptobacterium</taxon>
    </lineage>
</organism>
<proteinExistence type="predicted"/>